<evidence type="ECO:0000259" key="1">
    <source>
        <dbReference type="Pfam" id="PF13229"/>
    </source>
</evidence>
<dbReference type="InterPro" id="IPR012334">
    <property type="entry name" value="Pectin_lyas_fold"/>
</dbReference>
<dbReference type="PROSITE" id="PS51257">
    <property type="entry name" value="PROKAR_LIPOPROTEIN"/>
    <property type="match status" value="1"/>
</dbReference>
<proteinExistence type="predicted"/>
<dbReference type="SUPFAM" id="SSF51126">
    <property type="entry name" value="Pectin lyase-like"/>
    <property type="match status" value="1"/>
</dbReference>
<evidence type="ECO:0000313" key="2">
    <source>
        <dbReference type="EMBL" id="GHA37321.1"/>
    </source>
</evidence>
<reference evidence="2" key="2">
    <citation type="submission" date="2020-09" db="EMBL/GenBank/DDBJ databases">
        <authorList>
            <person name="Sun Q."/>
            <person name="Kim S."/>
        </authorList>
    </citation>
    <scope>NUCLEOTIDE SEQUENCE</scope>
    <source>
        <strain evidence="2">KCTC 12719</strain>
    </source>
</reference>
<protein>
    <recommendedName>
        <fullName evidence="1">Right handed beta helix domain-containing protein</fullName>
    </recommendedName>
</protein>
<gene>
    <name evidence="2" type="ORF">GCM10007103_18350</name>
</gene>
<organism evidence="2 3">
    <name type="scientific">Salinimicrobium marinum</name>
    <dbReference type="NCBI Taxonomy" id="680283"/>
    <lineage>
        <taxon>Bacteria</taxon>
        <taxon>Pseudomonadati</taxon>
        <taxon>Bacteroidota</taxon>
        <taxon>Flavobacteriia</taxon>
        <taxon>Flavobacteriales</taxon>
        <taxon>Flavobacteriaceae</taxon>
        <taxon>Salinimicrobium</taxon>
    </lineage>
</organism>
<dbReference type="InterPro" id="IPR039448">
    <property type="entry name" value="Beta_helix"/>
</dbReference>
<dbReference type="Proteomes" id="UP000610456">
    <property type="component" value="Unassembled WGS sequence"/>
</dbReference>
<dbReference type="RefSeq" id="WP_189604442.1">
    <property type="nucleotide sequence ID" value="NZ_BMXB01000006.1"/>
</dbReference>
<comment type="caution">
    <text evidence="2">The sequence shown here is derived from an EMBL/GenBank/DDBJ whole genome shotgun (WGS) entry which is preliminary data.</text>
</comment>
<dbReference type="Pfam" id="PF13229">
    <property type="entry name" value="Beta_helix"/>
    <property type="match status" value="1"/>
</dbReference>
<name>A0A918SGJ7_9FLAO</name>
<dbReference type="AlphaFoldDB" id="A0A918SGJ7"/>
<keyword evidence="3" id="KW-1185">Reference proteome</keyword>
<dbReference type="EMBL" id="BMXB01000006">
    <property type="protein sequence ID" value="GHA37321.1"/>
    <property type="molecule type" value="Genomic_DNA"/>
</dbReference>
<reference evidence="2" key="1">
    <citation type="journal article" date="2014" name="Int. J. Syst. Evol. Microbiol.">
        <title>Complete genome sequence of Corynebacterium casei LMG S-19264T (=DSM 44701T), isolated from a smear-ripened cheese.</title>
        <authorList>
            <consortium name="US DOE Joint Genome Institute (JGI-PGF)"/>
            <person name="Walter F."/>
            <person name="Albersmeier A."/>
            <person name="Kalinowski J."/>
            <person name="Ruckert C."/>
        </authorList>
    </citation>
    <scope>NUCLEOTIDE SEQUENCE</scope>
    <source>
        <strain evidence="2">KCTC 12719</strain>
    </source>
</reference>
<evidence type="ECO:0000313" key="3">
    <source>
        <dbReference type="Proteomes" id="UP000610456"/>
    </source>
</evidence>
<accession>A0A918SGJ7</accession>
<dbReference type="InterPro" id="IPR011050">
    <property type="entry name" value="Pectin_lyase_fold/virulence"/>
</dbReference>
<dbReference type="Gene3D" id="2.160.20.10">
    <property type="entry name" value="Single-stranded right-handed beta-helix, Pectin lyase-like"/>
    <property type="match status" value="1"/>
</dbReference>
<feature type="domain" description="Right handed beta helix" evidence="1">
    <location>
        <begin position="218"/>
        <end position="360"/>
    </location>
</feature>
<sequence length="512" mass="57266">MKWRGLLWLFLIPVLWSSCRSDFETIESSGNLEFSKDTVYLDTVFSNIGSATYSLKVYNRTNEDLLIPKIRLSLGETSGYRLNVDGLSGKSFEDIEILAKDSLYVFIETTVDFQELNTAENQFLYSDAIEFSSEVHQQKIPLITLVKDAVFLYPTKDSEGIIETIDLGRDPAGEEVSIQGFFLEDEELRFTHEKPYVIYGYAAVPPNKVLEIEAGARIHFHANSGIIISEGAAIQAKGEANTDPGTTEKQIIFEGDRLQPEFNNIPGQWGTIWFREAGGNSFLNHTIIRNATVGLLLDNKDEEPSSPLLIANTQIYNSSTSGILARNANIVGENLVINNSGQASLHLALGGSYRFKHSTFANYWNNGYRNYPAVYISNAWQTPEQTSYKESLKAHFSNCIIYGNQTQELLINLQEAPEASLSFDHCLLRSGAAVFSDLAEFDNVIFYEDPLFRNPAQNDLQLSEESPARNMGNPATALEVPRDILKVNRALQPDIGAYEWTPSEESEDNEGE</sequence>